<evidence type="ECO:0000256" key="1">
    <source>
        <dbReference type="ARBA" id="ARBA00001966"/>
    </source>
</evidence>
<comment type="caution">
    <text evidence="9">The sequence shown here is derived from an EMBL/GenBank/DDBJ whole genome shotgun (WGS) entry which is preliminary data.</text>
</comment>
<dbReference type="AlphaFoldDB" id="A0A2M7PP76"/>
<protein>
    <submittedName>
        <fullName evidence="9">Ferredoxin</fullName>
    </submittedName>
</protein>
<reference evidence="10 11" key="2">
    <citation type="submission" date="2017-09" db="EMBL/GenBank/DDBJ databases">
        <title>Depth-based differentiation of microbial function through sediment-hosted aquifers and enrichment of novel symbionts in the deep terrestrial subsurface.</title>
        <authorList>
            <person name="Probst A.J."/>
            <person name="Ladd B."/>
            <person name="Jarett J.K."/>
            <person name="Geller-Mcgrath D.E."/>
            <person name="Sieber C.M."/>
            <person name="Emerson J.B."/>
            <person name="Anantharaman K."/>
            <person name="Thomas B.C."/>
            <person name="Malmstrom R."/>
            <person name="Stieglmeier M."/>
            <person name="Klingl A."/>
            <person name="Woyke T."/>
            <person name="Ryan C.M."/>
            <person name="Banfield J.F."/>
        </authorList>
    </citation>
    <scope>NUCLEOTIDE SEQUENCE [LARGE SCALE GENOMIC DNA]</scope>
    <source>
        <strain evidence="9">CG_4_10_14_3_um_filter_34_13</strain>
    </source>
</reference>
<keyword evidence="4" id="KW-0677">Repeat</keyword>
<dbReference type="GO" id="GO:0046872">
    <property type="term" value="F:metal ion binding"/>
    <property type="evidence" value="ECO:0007669"/>
    <property type="project" value="UniProtKB-KW"/>
</dbReference>
<keyword evidence="5" id="KW-0408">Iron</keyword>
<evidence type="ECO:0000313" key="10">
    <source>
        <dbReference type="Proteomes" id="UP000230646"/>
    </source>
</evidence>
<keyword evidence="2" id="KW-0004">4Fe-4S</keyword>
<proteinExistence type="predicted"/>
<organism evidence="9 10">
    <name type="scientific">Candidatus Infernicultor aquiphilus</name>
    <dbReference type="NCBI Taxonomy" id="1805029"/>
    <lineage>
        <taxon>Bacteria</taxon>
        <taxon>Pseudomonadati</taxon>
        <taxon>Atribacterota</taxon>
        <taxon>Candidatus Phoenicimicrobiia</taxon>
        <taxon>Candidatus Pheonicimicrobiales</taxon>
        <taxon>Candidatus Phoenicimicrobiaceae</taxon>
        <taxon>Candidatus Infernicultor</taxon>
    </lineage>
</organism>
<dbReference type="InterPro" id="IPR017900">
    <property type="entry name" value="4Fe4S_Fe_S_CS"/>
</dbReference>
<reference evidence="8" key="1">
    <citation type="submission" date="2017-09" db="EMBL/GenBank/DDBJ databases">
        <title>Depth-based differentiation of microbial function through sediment-hosted aquifers and enrichment of novel symbionts in the deep terrestrial subsurface.</title>
        <authorList>
            <person name="Probst A.J."/>
            <person name="Ladd B."/>
            <person name="Jarett J.K."/>
            <person name="Geller-Mcgrath D.E."/>
            <person name="Sieber C.M.K."/>
            <person name="Emerson J.B."/>
            <person name="Anantharaman K."/>
            <person name="Thomas B.C."/>
            <person name="Malmstrom R."/>
            <person name="Stieglmeier M."/>
            <person name="Klingl A."/>
            <person name="Woyke T."/>
            <person name="Ryan C.M."/>
            <person name="Banfield J.F."/>
        </authorList>
    </citation>
    <scope>NUCLEOTIDE SEQUENCE</scope>
    <source>
        <strain evidence="8">CG_4_8_14_3_um_filter_34_18</strain>
    </source>
</reference>
<dbReference type="NCBIfam" id="TIGR02179">
    <property type="entry name" value="PorD_KorD"/>
    <property type="match status" value="1"/>
</dbReference>
<name>A0A2M7PP76_9BACT</name>
<evidence type="ECO:0000313" key="11">
    <source>
        <dbReference type="Proteomes" id="UP000231493"/>
    </source>
</evidence>
<dbReference type="PANTHER" id="PTHR43724:SF1">
    <property type="entry name" value="PYRUVATE SYNTHASE SUBUNIT PORD"/>
    <property type="match status" value="1"/>
</dbReference>
<feature type="domain" description="4Fe-4S ferredoxin-type" evidence="7">
    <location>
        <begin position="35"/>
        <end position="63"/>
    </location>
</feature>
<comment type="cofactor">
    <cofactor evidence="1">
        <name>[4Fe-4S] cluster</name>
        <dbReference type="ChEBI" id="CHEBI:49883"/>
    </cofactor>
</comment>
<dbReference type="InterPro" id="IPR017896">
    <property type="entry name" value="4Fe4S_Fe-S-bd"/>
</dbReference>
<dbReference type="PANTHER" id="PTHR43724">
    <property type="entry name" value="PYRUVATE SYNTHASE SUBUNIT PORD"/>
    <property type="match status" value="1"/>
</dbReference>
<dbReference type="GO" id="GO:0051539">
    <property type="term" value="F:4 iron, 4 sulfur cluster binding"/>
    <property type="evidence" value="ECO:0007669"/>
    <property type="project" value="UniProtKB-KW"/>
</dbReference>
<dbReference type="PROSITE" id="PS00198">
    <property type="entry name" value="4FE4S_FER_1"/>
    <property type="match status" value="1"/>
</dbReference>
<dbReference type="GO" id="GO:0016625">
    <property type="term" value="F:oxidoreductase activity, acting on the aldehyde or oxo group of donors, iron-sulfur protein as acceptor"/>
    <property type="evidence" value="ECO:0007669"/>
    <property type="project" value="InterPro"/>
</dbReference>
<feature type="domain" description="4Fe-4S ferredoxin-type" evidence="7">
    <location>
        <begin position="64"/>
        <end position="94"/>
    </location>
</feature>
<keyword evidence="3" id="KW-0479">Metal-binding</keyword>
<dbReference type="EMBL" id="PFIP01000018">
    <property type="protein sequence ID" value="PIX35165.1"/>
    <property type="molecule type" value="Genomic_DNA"/>
</dbReference>
<keyword evidence="6" id="KW-0411">Iron-sulfur</keyword>
<evidence type="ECO:0000313" key="8">
    <source>
        <dbReference type="EMBL" id="PIX35165.1"/>
    </source>
</evidence>
<evidence type="ECO:0000256" key="2">
    <source>
        <dbReference type="ARBA" id="ARBA00022485"/>
    </source>
</evidence>
<dbReference type="Pfam" id="PF00037">
    <property type="entry name" value="Fer4"/>
    <property type="match status" value="1"/>
</dbReference>
<dbReference type="Proteomes" id="UP000230646">
    <property type="component" value="Unassembled WGS sequence"/>
</dbReference>
<dbReference type="Proteomes" id="UP000231493">
    <property type="component" value="Unassembled WGS sequence"/>
</dbReference>
<dbReference type="EMBL" id="PFKO01000255">
    <property type="protein sequence ID" value="PIY32152.1"/>
    <property type="molecule type" value="Genomic_DNA"/>
</dbReference>
<gene>
    <name evidence="9" type="ORF">COZ07_06660</name>
    <name evidence="8" type="ORF">COZ58_01165</name>
</gene>
<evidence type="ECO:0000256" key="4">
    <source>
        <dbReference type="ARBA" id="ARBA00022737"/>
    </source>
</evidence>
<evidence type="ECO:0000256" key="3">
    <source>
        <dbReference type="ARBA" id="ARBA00022723"/>
    </source>
</evidence>
<dbReference type="RefSeq" id="WP_406607820.1">
    <property type="nucleotide sequence ID" value="NZ_PFKO01000255.1"/>
</dbReference>
<accession>A0A2M7PP76</accession>
<evidence type="ECO:0000259" key="7">
    <source>
        <dbReference type="PROSITE" id="PS51379"/>
    </source>
</evidence>
<evidence type="ECO:0000256" key="6">
    <source>
        <dbReference type="ARBA" id="ARBA00023014"/>
    </source>
</evidence>
<evidence type="ECO:0000313" key="9">
    <source>
        <dbReference type="EMBL" id="PIY32152.1"/>
    </source>
</evidence>
<sequence>MSDIKKLGWKEIPEGGLIAKAGNSATYETGSWRSVRPVRDEEKCTNCLICWVYCPDCSILVSDGKIKGIDYSHCKGCGICATECPVKAIKMINEKEFTD</sequence>
<dbReference type="Gene3D" id="3.30.70.20">
    <property type="match status" value="1"/>
</dbReference>
<dbReference type="PROSITE" id="PS51379">
    <property type="entry name" value="4FE4S_FER_2"/>
    <property type="match status" value="2"/>
</dbReference>
<evidence type="ECO:0000256" key="5">
    <source>
        <dbReference type="ARBA" id="ARBA00023004"/>
    </source>
</evidence>
<accession>A0A2M7KAM0</accession>
<dbReference type="InterPro" id="IPR011898">
    <property type="entry name" value="PorD_KorD"/>
</dbReference>
<dbReference type="SUPFAM" id="SSF54862">
    <property type="entry name" value="4Fe-4S ferredoxins"/>
    <property type="match status" value="1"/>
</dbReference>